<dbReference type="PRINTS" id="PR02107">
    <property type="entry name" value="INOS145TPRIP"/>
</dbReference>
<dbReference type="Pfam" id="PF20266">
    <property type="entry name" value="Mab-21_C"/>
    <property type="match status" value="1"/>
</dbReference>
<dbReference type="Gene3D" id="1.10.1410.40">
    <property type="match status" value="1"/>
</dbReference>
<dbReference type="InterPro" id="IPR024810">
    <property type="entry name" value="MAB21L/cGLR"/>
</dbReference>
<evidence type="ECO:0000256" key="8">
    <source>
        <dbReference type="ARBA" id="ARBA00022729"/>
    </source>
</evidence>
<comment type="similarity">
    <text evidence="4">Belongs to the ITPRIP family.</text>
</comment>
<evidence type="ECO:0000256" key="1">
    <source>
        <dbReference type="ARBA" id="ARBA00003856"/>
    </source>
</evidence>
<comment type="function">
    <text evidence="1">Enhances Ca(2+)-mediated inhibition of inositol 1,4,5-triphosphate receptor (ITPR) Ca(2+) release.</text>
</comment>
<comment type="caution">
    <text evidence="15">The sequence shown here is derived from an EMBL/GenBank/DDBJ whole genome shotgun (WGS) entry which is preliminary data.</text>
</comment>
<evidence type="ECO:0000256" key="4">
    <source>
        <dbReference type="ARBA" id="ARBA00005554"/>
    </source>
</evidence>
<gene>
    <name evidence="15" type="ORF">R3I93_005823</name>
</gene>
<keyword evidence="12" id="KW-0325">Glycoprotein</keyword>
<evidence type="ECO:0000259" key="14">
    <source>
        <dbReference type="Pfam" id="PF20266"/>
    </source>
</evidence>
<dbReference type="SMART" id="SM01265">
    <property type="entry name" value="Mab-21"/>
    <property type="match status" value="1"/>
</dbReference>
<organism evidence="15 16">
    <name type="scientific">Phoxinus phoxinus</name>
    <name type="common">Eurasian minnow</name>
    <dbReference type="NCBI Taxonomy" id="58324"/>
    <lineage>
        <taxon>Eukaryota</taxon>
        <taxon>Metazoa</taxon>
        <taxon>Chordata</taxon>
        <taxon>Craniata</taxon>
        <taxon>Vertebrata</taxon>
        <taxon>Euteleostomi</taxon>
        <taxon>Actinopterygii</taxon>
        <taxon>Neopterygii</taxon>
        <taxon>Teleostei</taxon>
        <taxon>Ostariophysi</taxon>
        <taxon>Cypriniformes</taxon>
        <taxon>Leuciscidae</taxon>
        <taxon>Phoxininae</taxon>
        <taxon>Phoxinus</taxon>
    </lineage>
</organism>
<evidence type="ECO:0000313" key="15">
    <source>
        <dbReference type="EMBL" id="KAK7165860.1"/>
    </source>
</evidence>
<dbReference type="AlphaFoldDB" id="A0AAN9HAP8"/>
<accession>A0AAN9HAP8</accession>
<dbReference type="GO" id="GO:0005886">
    <property type="term" value="C:plasma membrane"/>
    <property type="evidence" value="ECO:0007669"/>
    <property type="project" value="UniProtKB-SubCell"/>
</dbReference>
<evidence type="ECO:0000256" key="9">
    <source>
        <dbReference type="ARBA" id="ARBA00022989"/>
    </source>
</evidence>
<dbReference type="Proteomes" id="UP001364617">
    <property type="component" value="Unassembled WGS sequence"/>
</dbReference>
<keyword evidence="13" id="KW-0539">Nucleus</keyword>
<evidence type="ECO:0000256" key="2">
    <source>
        <dbReference type="ARBA" id="ARBA00004251"/>
    </source>
</evidence>
<keyword evidence="6" id="KW-1003">Cell membrane</keyword>
<evidence type="ECO:0000256" key="12">
    <source>
        <dbReference type="ARBA" id="ARBA00023180"/>
    </source>
</evidence>
<dbReference type="PANTHER" id="PTHR10656">
    <property type="entry name" value="CELL FATE DETERMINING PROTEIN MAB21-RELATED"/>
    <property type="match status" value="1"/>
</dbReference>
<protein>
    <recommendedName>
        <fullName evidence="5">Inositol 1,4,5-trisphosphate receptor-interacting protein</fullName>
    </recommendedName>
</protein>
<sequence>MHSCVRSKKRCKTIFSLFLFSALHRDTDLCAERMDDRFLCVFFVIVSLLLSKDNNVVHDQDDSITVRMQNHELVLLEERAKLEQEEQCSDQEDTLSWYLWKTLSLISLYHVLKMFLKKGYNLQKKTQQCLSISSLASNIDNKTLTSFLHQCVLVTPSSSWQTCEFVEGFVNDLLKTVRNMSTAGSDMEIADLVGVGSLYEQWASKKSVICDIHIPIIPPKLYSFEFELLKESSSKDFSSSTNQYCCKVKMVKGGTSSICPCNNPNLDDDDMLCLLHPDNKKGDHVAESNINDLLCLENSSYLEKTHVVKWFKTAIMKAWKEIHHKYEFELIFQNWENPGSLKVRFRSGQPILFSLTPVVRFKDSEVHLISYLPSATFSDTHWPMCFARYENALLQHMTKNLSDNACHIHCLQILSFLHKHQTALTGPCGLTSYHLKNALLHLLINTPSSWDPEQMVLRLNDLLTFLHQKIEAKVFDHALVGNPRIPTEIGFPKEFRAGKPINLFLPLNYELYLKTDTHLLEMIRNMPVLIHEYDQ</sequence>
<evidence type="ECO:0000256" key="10">
    <source>
        <dbReference type="ARBA" id="ARBA00023054"/>
    </source>
</evidence>
<comment type="subcellular location">
    <subcellularLocation>
        <location evidence="2">Cell membrane</location>
        <topology evidence="2">Single-pass type I membrane protein</topology>
    </subcellularLocation>
    <subcellularLocation>
        <location evidence="3">Nucleus outer membrane</location>
        <topology evidence="3">Single-pass type I membrane protein</topology>
    </subcellularLocation>
</comment>
<dbReference type="InterPro" id="IPR046906">
    <property type="entry name" value="Mab-21_HhH/H2TH-like"/>
</dbReference>
<dbReference type="EMBL" id="JAYKXH010000006">
    <property type="protein sequence ID" value="KAK7165860.1"/>
    <property type="molecule type" value="Genomic_DNA"/>
</dbReference>
<keyword evidence="16" id="KW-1185">Reference proteome</keyword>
<dbReference type="GO" id="GO:0005640">
    <property type="term" value="C:nuclear outer membrane"/>
    <property type="evidence" value="ECO:0007669"/>
    <property type="project" value="UniProtKB-SubCell"/>
</dbReference>
<dbReference type="InterPro" id="IPR026250">
    <property type="entry name" value="ITPRIP-like"/>
</dbReference>
<name>A0AAN9HAP8_9TELE</name>
<keyword evidence="11" id="KW-0472">Membrane</keyword>
<keyword evidence="10" id="KW-0175">Coiled coil</keyword>
<evidence type="ECO:0000256" key="11">
    <source>
        <dbReference type="ARBA" id="ARBA00023136"/>
    </source>
</evidence>
<feature type="domain" description="Mab-21-like HhH/H2TH-like" evidence="14">
    <location>
        <begin position="406"/>
        <end position="474"/>
    </location>
</feature>
<keyword evidence="7" id="KW-0812">Transmembrane</keyword>
<keyword evidence="9" id="KW-1133">Transmembrane helix</keyword>
<evidence type="ECO:0000256" key="13">
    <source>
        <dbReference type="ARBA" id="ARBA00023242"/>
    </source>
</evidence>
<keyword evidence="8" id="KW-0732">Signal</keyword>
<dbReference type="PANTHER" id="PTHR10656:SF8">
    <property type="entry name" value="INOSITOL 1,4,5-TRISPHOSPHATE RECEPTOR-INTERACTING PROTEIN"/>
    <property type="match status" value="1"/>
</dbReference>
<proteinExistence type="inferred from homology"/>
<evidence type="ECO:0000256" key="6">
    <source>
        <dbReference type="ARBA" id="ARBA00022475"/>
    </source>
</evidence>
<evidence type="ECO:0000256" key="7">
    <source>
        <dbReference type="ARBA" id="ARBA00022692"/>
    </source>
</evidence>
<evidence type="ECO:0000256" key="5">
    <source>
        <dbReference type="ARBA" id="ARBA00019443"/>
    </source>
</evidence>
<evidence type="ECO:0000256" key="3">
    <source>
        <dbReference type="ARBA" id="ARBA00004494"/>
    </source>
</evidence>
<reference evidence="15 16" key="1">
    <citation type="submission" date="2024-02" db="EMBL/GenBank/DDBJ databases">
        <title>Chromosome-level genome assembly of the Eurasian Minnow (Phoxinus phoxinus).</title>
        <authorList>
            <person name="Oriowo T.O."/>
            <person name="Martin S."/>
            <person name="Stange M."/>
            <person name="Chrysostomakis Y."/>
            <person name="Brown T."/>
            <person name="Winkler S."/>
            <person name="Kukowka S."/>
            <person name="Myers E.W."/>
            <person name="Bohne A."/>
        </authorList>
    </citation>
    <scope>NUCLEOTIDE SEQUENCE [LARGE SCALE GENOMIC DNA]</scope>
    <source>
        <strain evidence="15">ZFMK-TIS-60720</strain>
        <tissue evidence="15">Whole Organism</tissue>
    </source>
</reference>
<evidence type="ECO:0000313" key="16">
    <source>
        <dbReference type="Proteomes" id="UP001364617"/>
    </source>
</evidence>